<sequence length="136" mass="15121">MSRNSILKEESIRMGGVMLRKMMDSGQLDFYEHSTLCTNTCRSTKFDLLINNTRFPPDGSGLTTPISSQAQVVIGNGGQVAMTTEERSDVLTRTVEWSSGAVVMETEKETSDIQCQILRKRAWSNGEELNLAELRG</sequence>
<keyword evidence="3" id="KW-0539">Nucleus</keyword>
<dbReference type="AlphaFoldDB" id="A0A1S3Q1E9"/>
<dbReference type="GO" id="GO:0000978">
    <property type="term" value="F:RNA polymerase II cis-regulatory region sequence-specific DNA binding"/>
    <property type="evidence" value="ECO:0007669"/>
    <property type="project" value="TreeGrafter"/>
</dbReference>
<keyword evidence="2" id="KW-0804">Transcription</keyword>
<accession>A0A1S3Q1E9</accession>
<evidence type="ECO:0000256" key="1">
    <source>
        <dbReference type="ARBA" id="ARBA00023015"/>
    </source>
</evidence>
<dbReference type="GO" id="GO:0005634">
    <property type="term" value="C:nucleus"/>
    <property type="evidence" value="ECO:0007669"/>
    <property type="project" value="TreeGrafter"/>
</dbReference>
<dbReference type="KEGG" id="sasa:106588630"/>
<dbReference type="RefSeq" id="XP_014033279.1">
    <property type="nucleotide sequence ID" value="XM_014177804.1"/>
</dbReference>
<evidence type="ECO:0000313" key="5">
    <source>
        <dbReference type="RefSeq" id="XP_014033279.1"/>
    </source>
</evidence>
<keyword evidence="4" id="KW-1185">Reference proteome</keyword>
<keyword evidence="1" id="KW-0805">Transcription regulation</keyword>
<dbReference type="PANTHER" id="PTHR10417">
    <property type="entry name" value="GLUCOCORTICOID MODULATORY ELEMENT-BINDING PROTEIN"/>
    <property type="match status" value="1"/>
</dbReference>
<gene>
    <name evidence="5" type="primary">LOC106588630</name>
</gene>
<dbReference type="GeneID" id="106588630"/>
<dbReference type="PANTHER" id="PTHR10417:SF3">
    <property type="entry name" value="GLUCOCORTICOID MODULATORY ELEMENT-BINDING PROTEIN 1"/>
    <property type="match status" value="1"/>
</dbReference>
<protein>
    <submittedName>
        <fullName evidence="5">Glucocorticoid modulatory element-binding protein 1-like</fullName>
    </submittedName>
</protein>
<dbReference type="Gene3D" id="3.10.390.10">
    <property type="entry name" value="SAND domain-like"/>
    <property type="match status" value="1"/>
</dbReference>
<organism evidence="4 5">
    <name type="scientific">Salmo salar</name>
    <name type="common">Atlantic salmon</name>
    <dbReference type="NCBI Taxonomy" id="8030"/>
    <lineage>
        <taxon>Eukaryota</taxon>
        <taxon>Metazoa</taxon>
        <taxon>Chordata</taxon>
        <taxon>Craniata</taxon>
        <taxon>Vertebrata</taxon>
        <taxon>Euteleostomi</taxon>
        <taxon>Actinopterygii</taxon>
        <taxon>Neopterygii</taxon>
        <taxon>Teleostei</taxon>
        <taxon>Protacanthopterygii</taxon>
        <taxon>Salmoniformes</taxon>
        <taxon>Salmonidae</taxon>
        <taxon>Salmoninae</taxon>
        <taxon>Salmo</taxon>
    </lineage>
</organism>
<dbReference type="SUPFAM" id="SSF63763">
    <property type="entry name" value="SAND domain-like"/>
    <property type="match status" value="1"/>
</dbReference>
<proteinExistence type="predicted"/>
<dbReference type="Proteomes" id="UP001652741">
    <property type="component" value="Chromosome ssa27"/>
</dbReference>
<evidence type="ECO:0000256" key="2">
    <source>
        <dbReference type="ARBA" id="ARBA00023163"/>
    </source>
</evidence>
<evidence type="ECO:0000256" key="3">
    <source>
        <dbReference type="ARBA" id="ARBA00023242"/>
    </source>
</evidence>
<reference evidence="5" key="1">
    <citation type="submission" date="2025-08" db="UniProtKB">
        <authorList>
            <consortium name="RefSeq"/>
        </authorList>
    </citation>
    <scope>IDENTIFICATION</scope>
</reference>
<evidence type="ECO:0000313" key="4">
    <source>
        <dbReference type="Proteomes" id="UP001652741"/>
    </source>
</evidence>
<name>A0A1S3Q1E9_SALSA</name>
<dbReference type="InterPro" id="IPR010919">
    <property type="entry name" value="SAND-like_dom_sf"/>
</dbReference>
<dbReference type="GO" id="GO:0006357">
    <property type="term" value="P:regulation of transcription by RNA polymerase II"/>
    <property type="evidence" value="ECO:0007669"/>
    <property type="project" value="TreeGrafter"/>
</dbReference>